<dbReference type="AlphaFoldDB" id="A0A238X456"/>
<dbReference type="EMBL" id="FZNS01000003">
    <property type="protein sequence ID" value="SNR53480.1"/>
    <property type="molecule type" value="Genomic_DNA"/>
</dbReference>
<protein>
    <submittedName>
        <fullName evidence="2">Uncharacterized protein</fullName>
    </submittedName>
</protein>
<reference evidence="3" key="1">
    <citation type="submission" date="2017-06" db="EMBL/GenBank/DDBJ databases">
        <authorList>
            <person name="Varghese N."/>
            <person name="Submissions S."/>
        </authorList>
    </citation>
    <scope>NUCLEOTIDE SEQUENCE [LARGE SCALE GENOMIC DNA]</scope>
    <source>
        <strain evidence="3">DSM 28041</strain>
    </source>
</reference>
<proteinExistence type="predicted"/>
<organism evidence="2 3">
    <name type="scientific">Hymenobacter mucosus</name>
    <dbReference type="NCBI Taxonomy" id="1411120"/>
    <lineage>
        <taxon>Bacteria</taxon>
        <taxon>Pseudomonadati</taxon>
        <taxon>Bacteroidota</taxon>
        <taxon>Cytophagia</taxon>
        <taxon>Cytophagales</taxon>
        <taxon>Hymenobacteraceae</taxon>
        <taxon>Hymenobacter</taxon>
    </lineage>
</organism>
<keyword evidence="3" id="KW-1185">Reference proteome</keyword>
<feature type="compositionally biased region" description="Basic and acidic residues" evidence="1">
    <location>
        <begin position="128"/>
        <end position="140"/>
    </location>
</feature>
<gene>
    <name evidence="2" type="ORF">SAMN06269173_103451</name>
</gene>
<name>A0A238X456_9BACT</name>
<accession>A0A238X456</accession>
<feature type="compositionally biased region" description="Low complexity" evidence="1">
    <location>
        <begin position="81"/>
        <end position="92"/>
    </location>
</feature>
<evidence type="ECO:0000313" key="2">
    <source>
        <dbReference type="EMBL" id="SNR53480.1"/>
    </source>
</evidence>
<dbReference type="Proteomes" id="UP000198310">
    <property type="component" value="Unassembled WGS sequence"/>
</dbReference>
<sequence>MGYFLITALLITVRQVVSRLRYYSLTHLSIFPMKSIFKSLLVAAAVTFSVASCTQEGKENADAAATNAEAAAEHTGDAAEAEVNNAGEAIENSAEKAADKTEAAADEAAAETKAAASNAAAATEEAAGDAKAEINAAEKN</sequence>
<feature type="compositionally biased region" description="Basic and acidic residues" evidence="1">
    <location>
        <begin position="93"/>
        <end position="103"/>
    </location>
</feature>
<evidence type="ECO:0000313" key="3">
    <source>
        <dbReference type="Proteomes" id="UP000198310"/>
    </source>
</evidence>
<feature type="compositionally biased region" description="Low complexity" evidence="1">
    <location>
        <begin position="111"/>
        <end position="125"/>
    </location>
</feature>
<evidence type="ECO:0000256" key="1">
    <source>
        <dbReference type="SAM" id="MobiDB-lite"/>
    </source>
</evidence>
<feature type="region of interest" description="Disordered" evidence="1">
    <location>
        <begin position="59"/>
        <end position="140"/>
    </location>
</feature>